<dbReference type="EMBL" id="JARJCM010000040">
    <property type="protein sequence ID" value="KAJ7036893.1"/>
    <property type="molecule type" value="Genomic_DNA"/>
</dbReference>
<protein>
    <submittedName>
        <fullName evidence="1">Uncharacterized protein</fullName>
    </submittedName>
</protein>
<reference evidence="1" key="1">
    <citation type="submission" date="2023-03" db="EMBL/GenBank/DDBJ databases">
        <title>Massive genome expansion in bonnet fungi (Mycena s.s.) driven by repeated elements and novel gene families across ecological guilds.</title>
        <authorList>
            <consortium name="Lawrence Berkeley National Laboratory"/>
            <person name="Harder C.B."/>
            <person name="Miyauchi S."/>
            <person name="Viragh M."/>
            <person name="Kuo A."/>
            <person name="Thoen E."/>
            <person name="Andreopoulos B."/>
            <person name="Lu D."/>
            <person name="Skrede I."/>
            <person name="Drula E."/>
            <person name="Henrissat B."/>
            <person name="Morin E."/>
            <person name="Kohler A."/>
            <person name="Barry K."/>
            <person name="LaButti K."/>
            <person name="Morin E."/>
            <person name="Salamov A."/>
            <person name="Lipzen A."/>
            <person name="Mereny Z."/>
            <person name="Hegedus B."/>
            <person name="Baldrian P."/>
            <person name="Stursova M."/>
            <person name="Weitz H."/>
            <person name="Taylor A."/>
            <person name="Grigoriev I.V."/>
            <person name="Nagy L.G."/>
            <person name="Martin F."/>
            <person name="Kauserud H."/>
        </authorList>
    </citation>
    <scope>NUCLEOTIDE SEQUENCE</scope>
    <source>
        <strain evidence="1">CBHHK200</strain>
    </source>
</reference>
<name>A0AAD6X2U2_9AGAR</name>
<accession>A0AAD6X2U2</accession>
<dbReference type="Proteomes" id="UP001218188">
    <property type="component" value="Unassembled WGS sequence"/>
</dbReference>
<organism evidence="1 2">
    <name type="scientific">Mycena alexandri</name>
    <dbReference type="NCBI Taxonomy" id="1745969"/>
    <lineage>
        <taxon>Eukaryota</taxon>
        <taxon>Fungi</taxon>
        <taxon>Dikarya</taxon>
        <taxon>Basidiomycota</taxon>
        <taxon>Agaricomycotina</taxon>
        <taxon>Agaricomycetes</taxon>
        <taxon>Agaricomycetidae</taxon>
        <taxon>Agaricales</taxon>
        <taxon>Marasmiineae</taxon>
        <taxon>Mycenaceae</taxon>
        <taxon>Mycena</taxon>
    </lineage>
</organism>
<gene>
    <name evidence="1" type="ORF">C8F04DRAFT_1180918</name>
</gene>
<evidence type="ECO:0000313" key="1">
    <source>
        <dbReference type="EMBL" id="KAJ7036893.1"/>
    </source>
</evidence>
<proteinExistence type="predicted"/>
<sequence>MTAVLGPPGRRPWLLNEQFYALHGDMSAEQNLALKSDDFITRFWLRVGDLCARSRVANGWVGTDELRKWNKENSTPCGRCLLSKDRKACTIVDDHPSCLTCRTKKLSCDRRARFVFEHTKDEFFDNFEEFSAAFALTPSKDVQEIKRTKSRTRRSAIEALTGSNGLSVVSGDFEKGKKNVKKKTPDDGTQLHTLLSSPELQDITQRLRSTRTQILSLRCELEEKLASIGGPKSTIEQLLHYTHYYESALLDHRRYL</sequence>
<comment type="caution">
    <text evidence="1">The sequence shown here is derived from an EMBL/GenBank/DDBJ whole genome shotgun (WGS) entry which is preliminary data.</text>
</comment>
<keyword evidence="2" id="KW-1185">Reference proteome</keyword>
<evidence type="ECO:0000313" key="2">
    <source>
        <dbReference type="Proteomes" id="UP001218188"/>
    </source>
</evidence>
<dbReference type="AlphaFoldDB" id="A0AAD6X2U2"/>